<keyword evidence="1" id="KW-0813">Transport</keyword>
<dbReference type="InterPro" id="IPR036412">
    <property type="entry name" value="HAD-like_sf"/>
</dbReference>
<keyword evidence="1" id="KW-0811">Translocation</keyword>
<dbReference type="GO" id="GO:0005744">
    <property type="term" value="C:TIM23 mitochondrial import inner membrane translocase complex"/>
    <property type="evidence" value="ECO:0007669"/>
    <property type="project" value="UniProtKB-UniRule"/>
</dbReference>
<accession>A0A9N7P0R3</accession>
<evidence type="ECO:0000256" key="1">
    <source>
        <dbReference type="RuleBase" id="RU365079"/>
    </source>
</evidence>
<name>A0A9N7P0R3_STRHE</name>
<comment type="function">
    <text evidence="1">Essential component of the TIM23 complex, a complex that mediates the translocation of transit peptide-containing proteins across the mitochondrial inner membrane.</text>
</comment>
<dbReference type="OrthoDB" id="1711508at2759"/>
<dbReference type="InterPro" id="IPR050365">
    <property type="entry name" value="TIM50"/>
</dbReference>
<dbReference type="AlphaFoldDB" id="A0A9N7P0R3"/>
<evidence type="ECO:0000259" key="2">
    <source>
        <dbReference type="PROSITE" id="PS50969"/>
    </source>
</evidence>
<evidence type="ECO:0000313" key="4">
    <source>
        <dbReference type="Proteomes" id="UP001153555"/>
    </source>
</evidence>
<proteinExistence type="inferred from homology"/>
<dbReference type="GO" id="GO:0016787">
    <property type="term" value="F:hydrolase activity"/>
    <property type="evidence" value="ECO:0007669"/>
    <property type="project" value="UniProtKB-KW"/>
</dbReference>
<keyword evidence="1" id="KW-0496">Mitochondrion</keyword>
<comment type="subunit">
    <text evidence="1">Component of the TIM23 complex.</text>
</comment>
<comment type="subcellular location">
    <subcellularLocation>
        <location evidence="1">Mitochondrion inner membrane</location>
        <topology evidence="1">Single-pass membrane protein</topology>
    </subcellularLocation>
</comment>
<dbReference type="Pfam" id="PF03031">
    <property type="entry name" value="NIF"/>
    <property type="match status" value="1"/>
</dbReference>
<feature type="non-terminal residue" evidence="3">
    <location>
        <position position="142"/>
    </location>
</feature>
<keyword evidence="4" id="KW-1185">Reference proteome</keyword>
<dbReference type="Gene3D" id="3.40.50.1000">
    <property type="entry name" value="HAD superfamily/HAD-like"/>
    <property type="match status" value="1"/>
</dbReference>
<dbReference type="SUPFAM" id="SSF56784">
    <property type="entry name" value="HAD-like"/>
    <property type="match status" value="1"/>
</dbReference>
<protein>
    <recommendedName>
        <fullName evidence="1">Mitochondrial import inner membrane translocase subunit TIM50</fullName>
    </recommendedName>
</protein>
<dbReference type="InterPro" id="IPR023214">
    <property type="entry name" value="HAD_sf"/>
</dbReference>
<dbReference type="Proteomes" id="UP001153555">
    <property type="component" value="Unassembled WGS sequence"/>
</dbReference>
<dbReference type="GO" id="GO:0015031">
    <property type="term" value="P:protein transport"/>
    <property type="evidence" value="ECO:0007669"/>
    <property type="project" value="UniProtKB-KW"/>
</dbReference>
<sequence>FKRPYCDDFLKFCFQNFDVGIWSSRSKKLIDLLVEFLLGDLQEHLLFCWVSGSLKTSICHGTKTVFTLKLALENYNKPLVLKDIRKIWESDGPNLRWKKGQYNETNTLLLDDSPYKALLNPLHTAIFPKSYSYKDNKSDNSL</sequence>
<keyword evidence="3" id="KW-0378">Hydrolase</keyword>
<organism evidence="3 4">
    <name type="scientific">Striga hermonthica</name>
    <name type="common">Purple witchweed</name>
    <name type="synonym">Buchnera hermonthica</name>
    <dbReference type="NCBI Taxonomy" id="68872"/>
    <lineage>
        <taxon>Eukaryota</taxon>
        <taxon>Viridiplantae</taxon>
        <taxon>Streptophyta</taxon>
        <taxon>Embryophyta</taxon>
        <taxon>Tracheophyta</taxon>
        <taxon>Spermatophyta</taxon>
        <taxon>Magnoliopsida</taxon>
        <taxon>eudicotyledons</taxon>
        <taxon>Gunneridae</taxon>
        <taxon>Pentapetalae</taxon>
        <taxon>asterids</taxon>
        <taxon>lamiids</taxon>
        <taxon>Lamiales</taxon>
        <taxon>Orobanchaceae</taxon>
        <taxon>Buchnereae</taxon>
        <taxon>Striga</taxon>
    </lineage>
</organism>
<gene>
    <name evidence="3" type="ORF">SHERM_06639</name>
</gene>
<comment type="similarity">
    <text evidence="1">Belongs to the TIM50 family.</text>
</comment>
<dbReference type="InterPro" id="IPR004274">
    <property type="entry name" value="FCP1_dom"/>
</dbReference>
<dbReference type="EMBL" id="CACSLK010032310">
    <property type="protein sequence ID" value="CAA0840308.1"/>
    <property type="molecule type" value="Genomic_DNA"/>
</dbReference>
<evidence type="ECO:0000313" key="3">
    <source>
        <dbReference type="EMBL" id="CAA0840308.1"/>
    </source>
</evidence>
<dbReference type="PROSITE" id="PS50969">
    <property type="entry name" value="FCP1"/>
    <property type="match status" value="1"/>
</dbReference>
<keyword evidence="1" id="KW-0653">Protein transport</keyword>
<feature type="domain" description="FCP1 homology" evidence="2">
    <location>
        <begin position="1"/>
        <end position="142"/>
    </location>
</feature>
<dbReference type="PANTHER" id="PTHR12210">
    <property type="entry name" value="DULLARD PROTEIN PHOSPHATASE"/>
    <property type="match status" value="1"/>
</dbReference>
<reference evidence="3" key="1">
    <citation type="submission" date="2019-12" db="EMBL/GenBank/DDBJ databases">
        <authorList>
            <person name="Scholes J."/>
        </authorList>
    </citation>
    <scope>NUCLEOTIDE SEQUENCE</scope>
</reference>
<keyword evidence="1" id="KW-0809">Transit peptide</keyword>
<comment type="caution">
    <text evidence="3">The sequence shown here is derived from an EMBL/GenBank/DDBJ whole genome shotgun (WGS) entry which is preliminary data.</text>
</comment>
<feature type="non-terminal residue" evidence="3">
    <location>
        <position position="1"/>
    </location>
</feature>